<dbReference type="InterPro" id="IPR011009">
    <property type="entry name" value="Kinase-like_dom_sf"/>
</dbReference>
<dbReference type="InterPro" id="IPR000719">
    <property type="entry name" value="Prot_kinase_dom"/>
</dbReference>
<sequence>MAGASLELAPLLSLAGELVGGVAEIALDVPRNRNQARALSEECGSLLSAIKQASESVDQASDSVIKLLCGFVRLLRKIQSSMVQWKDLGLWKSFGNQDVIAKNIADYGRELRSLARIGYEAEFQSRDGGPGQAYPWKVGNQARYPNLDEGRYEESERQDRREAVLVFALPDIGSYLDELEGAKDRGEAEDAKQEIGHFIEDLGEDDDLKPDERAQLKRNRSLISGVVGQLPKSLRVPPGMIEFYRCPVAGSTRSDIYSGTLLTQAVAIKKSKLWELMEGYVELILKEAKVWRSACEADPNEEYLLQLIGVSFHDESCMIISRWMEERDLLTYLRKMGDGVDRRRIVRRIAKGLEILHGHKPTPIAHGRIQAWNIMINHKGDPLLGDFGLSKNIHGVSIKGDPGLDFMWWSPPEILAAEISFSLPPTADIYSFAMTVLEVGLYIFLQTS</sequence>
<reference evidence="3 4" key="1">
    <citation type="submission" date="2015-04" db="EMBL/GenBank/DDBJ databases">
        <title>Complete genome sequence of Schizopora paradoxa KUC8140, a cosmopolitan wood degrader in East Asia.</title>
        <authorList>
            <consortium name="DOE Joint Genome Institute"/>
            <person name="Min B."/>
            <person name="Park H."/>
            <person name="Jang Y."/>
            <person name="Kim J.-J."/>
            <person name="Kim K.H."/>
            <person name="Pangilinan J."/>
            <person name="Lipzen A."/>
            <person name="Riley R."/>
            <person name="Grigoriev I.V."/>
            <person name="Spatafora J.W."/>
            <person name="Choi I.-G."/>
        </authorList>
    </citation>
    <scope>NUCLEOTIDE SEQUENCE [LARGE SCALE GENOMIC DNA]</scope>
    <source>
        <strain evidence="3 4">KUC8140</strain>
    </source>
</reference>
<feature type="chain" id="PRO_5013334470" evidence="1">
    <location>
        <begin position="16"/>
        <end position="448"/>
    </location>
</feature>
<dbReference type="PROSITE" id="PS50011">
    <property type="entry name" value="PROTEIN_KINASE_DOM"/>
    <property type="match status" value="1"/>
</dbReference>
<feature type="domain" description="Protein kinase" evidence="2">
    <location>
        <begin position="216"/>
        <end position="448"/>
    </location>
</feature>
<dbReference type="GO" id="GO:0007166">
    <property type="term" value="P:cell surface receptor signaling pathway"/>
    <property type="evidence" value="ECO:0007669"/>
    <property type="project" value="InterPro"/>
</dbReference>
<protein>
    <submittedName>
        <fullName evidence="3">Kinase-like protein</fullName>
    </submittedName>
</protein>
<keyword evidence="1" id="KW-0732">Signal</keyword>
<dbReference type="CDD" id="cd21037">
    <property type="entry name" value="MLKL_NTD"/>
    <property type="match status" value="1"/>
</dbReference>
<dbReference type="InterPro" id="IPR001245">
    <property type="entry name" value="Ser-Thr/Tyr_kinase_cat_dom"/>
</dbReference>
<dbReference type="Proteomes" id="UP000053477">
    <property type="component" value="Unassembled WGS sequence"/>
</dbReference>
<organism evidence="3 4">
    <name type="scientific">Schizopora paradoxa</name>
    <dbReference type="NCBI Taxonomy" id="27342"/>
    <lineage>
        <taxon>Eukaryota</taxon>
        <taxon>Fungi</taxon>
        <taxon>Dikarya</taxon>
        <taxon>Basidiomycota</taxon>
        <taxon>Agaricomycotina</taxon>
        <taxon>Agaricomycetes</taxon>
        <taxon>Hymenochaetales</taxon>
        <taxon>Schizoporaceae</taxon>
        <taxon>Schizopora</taxon>
    </lineage>
</organism>
<dbReference type="GO" id="GO:0005524">
    <property type="term" value="F:ATP binding"/>
    <property type="evidence" value="ECO:0007669"/>
    <property type="project" value="InterPro"/>
</dbReference>
<accession>A0A0H2RGN5</accession>
<evidence type="ECO:0000313" key="4">
    <source>
        <dbReference type="Proteomes" id="UP000053477"/>
    </source>
</evidence>
<gene>
    <name evidence="3" type="ORF">SCHPADRAFT_942396</name>
</gene>
<dbReference type="Pfam" id="PF07714">
    <property type="entry name" value="PK_Tyr_Ser-Thr"/>
    <property type="match status" value="1"/>
</dbReference>
<feature type="signal peptide" evidence="1">
    <location>
        <begin position="1"/>
        <end position="15"/>
    </location>
</feature>
<dbReference type="SUPFAM" id="SSF56112">
    <property type="entry name" value="Protein kinase-like (PK-like)"/>
    <property type="match status" value="1"/>
</dbReference>
<keyword evidence="3" id="KW-0808">Transferase</keyword>
<dbReference type="InterPro" id="IPR059179">
    <property type="entry name" value="MLKL-like_MCAfunc"/>
</dbReference>
<evidence type="ECO:0000256" key="1">
    <source>
        <dbReference type="SAM" id="SignalP"/>
    </source>
</evidence>
<dbReference type="STRING" id="27342.A0A0H2RGN5"/>
<dbReference type="Gene3D" id="1.20.930.20">
    <property type="entry name" value="Adaptor protein Cbl, N-terminal domain"/>
    <property type="match status" value="1"/>
</dbReference>
<proteinExistence type="predicted"/>
<dbReference type="AlphaFoldDB" id="A0A0H2RGN5"/>
<evidence type="ECO:0000313" key="3">
    <source>
        <dbReference type="EMBL" id="KLO10994.1"/>
    </source>
</evidence>
<name>A0A0H2RGN5_9AGAM</name>
<dbReference type="GO" id="GO:0004674">
    <property type="term" value="F:protein serine/threonine kinase activity"/>
    <property type="evidence" value="ECO:0007669"/>
    <property type="project" value="TreeGrafter"/>
</dbReference>
<dbReference type="Gene3D" id="1.10.510.10">
    <property type="entry name" value="Transferase(Phosphotransferase) domain 1"/>
    <property type="match status" value="1"/>
</dbReference>
<evidence type="ECO:0000259" key="2">
    <source>
        <dbReference type="PROSITE" id="PS50011"/>
    </source>
</evidence>
<dbReference type="InterPro" id="IPR051681">
    <property type="entry name" value="Ser/Thr_Kinases-Pseudokinases"/>
</dbReference>
<dbReference type="InParanoid" id="A0A0H2RGN5"/>
<dbReference type="EMBL" id="KQ086011">
    <property type="protein sequence ID" value="KLO10994.1"/>
    <property type="molecule type" value="Genomic_DNA"/>
</dbReference>
<dbReference type="InterPro" id="IPR036537">
    <property type="entry name" value="Adaptor_Cbl_N_dom_sf"/>
</dbReference>
<dbReference type="PANTHER" id="PTHR44329:SF214">
    <property type="entry name" value="PROTEIN KINASE DOMAIN-CONTAINING PROTEIN"/>
    <property type="match status" value="1"/>
</dbReference>
<keyword evidence="4" id="KW-1185">Reference proteome</keyword>
<keyword evidence="3" id="KW-0418">Kinase</keyword>
<dbReference type="PANTHER" id="PTHR44329">
    <property type="entry name" value="SERINE/THREONINE-PROTEIN KINASE TNNI3K-RELATED"/>
    <property type="match status" value="1"/>
</dbReference>